<dbReference type="EMBL" id="JBHTLT010000014">
    <property type="protein sequence ID" value="MFD1203998.1"/>
    <property type="molecule type" value="Genomic_DNA"/>
</dbReference>
<organism evidence="1 2">
    <name type="scientific">Sporosarcina contaminans</name>
    <dbReference type="NCBI Taxonomy" id="633403"/>
    <lineage>
        <taxon>Bacteria</taxon>
        <taxon>Bacillati</taxon>
        <taxon>Bacillota</taxon>
        <taxon>Bacilli</taxon>
        <taxon>Bacillales</taxon>
        <taxon>Caryophanaceae</taxon>
        <taxon>Sporosarcina</taxon>
    </lineage>
</organism>
<proteinExistence type="predicted"/>
<gene>
    <name evidence="1" type="primary">pilM</name>
    <name evidence="1" type="ORF">ACFQ38_02490</name>
</gene>
<sequence length="319" mass="35880">MPFFNRRKRPASLTIEEDAIRYVRLKSAEPLVIDIAEEVSLPPNTVVEGKIVDAETLTVILEGVVKEWGIVRRDVQFLAPDTYVIIRKVPYPNEIQEDELKGHFFIEIGSSIYLPFEDPVFDVVPYVPSVDEKEAILIASKESIIDQYEDVLKSVKLHPVVADIGPLSLYRLSYQSYAFTEDEHVMIADLKGNSMTVSIFHKHYPLFMRPVDLGQSANIAIVVEGDTEADVATPSAIVSELEKLINFYRYNMHNGAASVTRLLLNGDYSQMDELSALIQDRFTIEAGSLMKEPARTADGRQQLSASFNRTIGLSLKEVR</sequence>
<comment type="caution">
    <text evidence="1">The sequence shown here is derived from an EMBL/GenBank/DDBJ whole genome shotgun (WGS) entry which is preliminary data.</text>
</comment>
<keyword evidence="2" id="KW-1185">Reference proteome</keyword>
<dbReference type="Proteomes" id="UP001597231">
    <property type="component" value="Unassembled WGS sequence"/>
</dbReference>
<evidence type="ECO:0000313" key="2">
    <source>
        <dbReference type="Proteomes" id="UP001597231"/>
    </source>
</evidence>
<evidence type="ECO:0000313" key="1">
    <source>
        <dbReference type="EMBL" id="MFD1203998.1"/>
    </source>
</evidence>
<dbReference type="Gene3D" id="3.30.420.40">
    <property type="match status" value="1"/>
</dbReference>
<dbReference type="Pfam" id="PF11104">
    <property type="entry name" value="PilM_2"/>
    <property type="match status" value="1"/>
</dbReference>
<name>A0ABW3TU14_9BACL</name>
<dbReference type="InterPro" id="IPR005883">
    <property type="entry name" value="PilM"/>
</dbReference>
<reference evidence="2" key="1">
    <citation type="journal article" date="2019" name="Int. J. Syst. Evol. Microbiol.">
        <title>The Global Catalogue of Microorganisms (GCM) 10K type strain sequencing project: providing services to taxonomists for standard genome sequencing and annotation.</title>
        <authorList>
            <consortium name="The Broad Institute Genomics Platform"/>
            <consortium name="The Broad Institute Genome Sequencing Center for Infectious Disease"/>
            <person name="Wu L."/>
            <person name="Ma J."/>
        </authorList>
    </citation>
    <scope>NUCLEOTIDE SEQUENCE [LARGE SCALE GENOMIC DNA]</scope>
    <source>
        <strain evidence="2">CCUG 53915</strain>
    </source>
</reference>
<accession>A0ABW3TU14</accession>
<protein>
    <submittedName>
        <fullName evidence="1">Type IV pilus biogenesis protein PilM</fullName>
    </submittedName>
</protein>
<dbReference type="RefSeq" id="WP_336824457.1">
    <property type="nucleotide sequence ID" value="NZ_JBHTLT010000014.1"/>
</dbReference>